<dbReference type="InterPro" id="IPR036249">
    <property type="entry name" value="Thioredoxin-like_sf"/>
</dbReference>
<evidence type="ECO:0000313" key="6">
    <source>
        <dbReference type="Proteomes" id="UP001295684"/>
    </source>
</evidence>
<dbReference type="Gene3D" id="1.20.1050.10">
    <property type="match status" value="1"/>
</dbReference>
<evidence type="ECO:0000313" key="5">
    <source>
        <dbReference type="EMBL" id="CAI2377620.1"/>
    </source>
</evidence>
<dbReference type="InterPro" id="IPR036282">
    <property type="entry name" value="Glutathione-S-Trfase_C_sf"/>
</dbReference>
<feature type="domain" description="GST C-terminal" evidence="4">
    <location>
        <begin position="91"/>
        <end position="232"/>
    </location>
</feature>
<dbReference type="InterPro" id="IPR004045">
    <property type="entry name" value="Glutathione_S-Trfase_N"/>
</dbReference>
<feature type="domain" description="GST N-terminal" evidence="3">
    <location>
        <begin position="3"/>
        <end position="84"/>
    </location>
</feature>
<evidence type="ECO:0000259" key="4">
    <source>
        <dbReference type="PROSITE" id="PS50405"/>
    </source>
</evidence>
<dbReference type="Proteomes" id="UP001295684">
    <property type="component" value="Unassembled WGS sequence"/>
</dbReference>
<organism evidence="5 6">
    <name type="scientific">Euplotes crassus</name>
    <dbReference type="NCBI Taxonomy" id="5936"/>
    <lineage>
        <taxon>Eukaryota</taxon>
        <taxon>Sar</taxon>
        <taxon>Alveolata</taxon>
        <taxon>Ciliophora</taxon>
        <taxon>Intramacronucleata</taxon>
        <taxon>Spirotrichea</taxon>
        <taxon>Hypotrichia</taxon>
        <taxon>Euplotida</taxon>
        <taxon>Euplotidae</taxon>
        <taxon>Moneuplotes</taxon>
    </lineage>
</organism>
<evidence type="ECO:0000259" key="3">
    <source>
        <dbReference type="PROSITE" id="PS50404"/>
    </source>
</evidence>
<sequence>MSEGLIIYMHILSPYAKTVIATANHLDIPHTERHIDLRKNEHKSEWYLKINPNGQVPAIKDGDHTMAESIDIAKYLIESRDKGTPLYPNDDAEKREDIDRALEISQELGKRTTDVLLNVYWGRILRKTNLTVEERQGFINKVYETYGKLNTHLEERNTKYFNSNFHPSLADFHINNLMMSLVEKNIVQLDNYPALKQWLELSSQVPALSDVIRRSNAAMKKIRFLVRFVLPMIRCLTCKCCR</sequence>
<dbReference type="PROSITE" id="PS50405">
    <property type="entry name" value="GST_CTER"/>
    <property type="match status" value="1"/>
</dbReference>
<keyword evidence="2" id="KW-0963">Cytoplasm</keyword>
<dbReference type="AlphaFoldDB" id="A0AAD1XSP0"/>
<comment type="caution">
    <text evidence="5">The sequence shown here is derived from an EMBL/GenBank/DDBJ whole genome shotgun (WGS) entry which is preliminary data.</text>
</comment>
<dbReference type="SFLD" id="SFLDS00019">
    <property type="entry name" value="Glutathione_Transferase_(cytos"/>
    <property type="match status" value="1"/>
</dbReference>
<name>A0AAD1XSP0_EUPCR</name>
<protein>
    <recommendedName>
        <fullName evidence="7">Glutathione S-transferase</fullName>
    </recommendedName>
</protein>
<evidence type="ECO:0008006" key="7">
    <source>
        <dbReference type="Google" id="ProtNLM"/>
    </source>
</evidence>
<dbReference type="InterPro" id="IPR010987">
    <property type="entry name" value="Glutathione-S-Trfase_C-like"/>
</dbReference>
<reference evidence="5" key="1">
    <citation type="submission" date="2023-07" db="EMBL/GenBank/DDBJ databases">
        <authorList>
            <consortium name="AG Swart"/>
            <person name="Singh M."/>
            <person name="Singh A."/>
            <person name="Seah K."/>
            <person name="Emmerich C."/>
        </authorList>
    </citation>
    <scope>NUCLEOTIDE SEQUENCE</scope>
    <source>
        <strain evidence="5">DP1</strain>
    </source>
</reference>
<dbReference type="InterPro" id="IPR040079">
    <property type="entry name" value="Glutathione_S-Trfase"/>
</dbReference>
<dbReference type="PANTHER" id="PTHR43917">
    <property type="match status" value="1"/>
</dbReference>
<dbReference type="PROSITE" id="PS50404">
    <property type="entry name" value="GST_NTER"/>
    <property type="match status" value="1"/>
</dbReference>
<evidence type="ECO:0000256" key="2">
    <source>
        <dbReference type="ARBA" id="ARBA00022490"/>
    </source>
</evidence>
<dbReference type="InterPro" id="IPR051369">
    <property type="entry name" value="GST_Theta"/>
</dbReference>
<evidence type="ECO:0000256" key="1">
    <source>
        <dbReference type="ARBA" id="ARBA00004496"/>
    </source>
</evidence>
<proteinExistence type="predicted"/>
<dbReference type="EMBL" id="CAMPGE010019275">
    <property type="protein sequence ID" value="CAI2377620.1"/>
    <property type="molecule type" value="Genomic_DNA"/>
</dbReference>
<dbReference type="GO" id="GO:0005737">
    <property type="term" value="C:cytoplasm"/>
    <property type="evidence" value="ECO:0007669"/>
    <property type="project" value="UniProtKB-SubCell"/>
</dbReference>
<comment type="subcellular location">
    <subcellularLocation>
        <location evidence="1">Cytoplasm</location>
    </subcellularLocation>
</comment>
<keyword evidence="6" id="KW-1185">Reference proteome</keyword>
<dbReference type="Pfam" id="PF13409">
    <property type="entry name" value="GST_N_2"/>
    <property type="match status" value="1"/>
</dbReference>
<gene>
    <name evidence="5" type="ORF">ECRASSUSDP1_LOCUS19008</name>
</gene>
<dbReference type="SFLD" id="SFLDG00358">
    <property type="entry name" value="Main_(cytGST)"/>
    <property type="match status" value="1"/>
</dbReference>
<accession>A0AAD1XSP0</accession>
<dbReference type="PANTHER" id="PTHR43917:SF8">
    <property type="entry name" value="GH16740P-RELATED"/>
    <property type="match status" value="1"/>
</dbReference>
<dbReference type="SUPFAM" id="SSF47616">
    <property type="entry name" value="GST C-terminal domain-like"/>
    <property type="match status" value="1"/>
</dbReference>
<dbReference type="SUPFAM" id="SSF52833">
    <property type="entry name" value="Thioredoxin-like"/>
    <property type="match status" value="1"/>
</dbReference>
<dbReference type="Gene3D" id="3.40.30.10">
    <property type="entry name" value="Glutaredoxin"/>
    <property type="match status" value="1"/>
</dbReference>